<name>A0A9D1PX44_9BACT</name>
<keyword evidence="1" id="KW-0862">Zinc</keyword>
<protein>
    <submittedName>
        <fullName evidence="2">DNA-3-methyladenine glycosylase I</fullName>
    </submittedName>
</protein>
<dbReference type="GO" id="GO:0046872">
    <property type="term" value="F:metal ion binding"/>
    <property type="evidence" value="ECO:0007669"/>
    <property type="project" value="UniProtKB-KW"/>
</dbReference>
<evidence type="ECO:0000313" key="2">
    <source>
        <dbReference type="EMBL" id="HIW00374.1"/>
    </source>
</evidence>
<dbReference type="PANTHER" id="PTHR30037">
    <property type="entry name" value="DNA-3-METHYLADENINE GLYCOSYLASE 1"/>
    <property type="match status" value="1"/>
</dbReference>
<dbReference type="SUPFAM" id="SSF48150">
    <property type="entry name" value="DNA-glycosylase"/>
    <property type="match status" value="1"/>
</dbReference>
<evidence type="ECO:0000313" key="3">
    <source>
        <dbReference type="Proteomes" id="UP000886752"/>
    </source>
</evidence>
<feature type="binding site" evidence="1">
    <location>
        <position position="11"/>
    </location>
    <ligand>
        <name>Zn(2+)</name>
        <dbReference type="ChEBI" id="CHEBI:29105"/>
    </ligand>
</feature>
<dbReference type="EMBL" id="DXHV01000045">
    <property type="protein sequence ID" value="HIW00374.1"/>
    <property type="molecule type" value="Genomic_DNA"/>
</dbReference>
<feature type="binding site" evidence="1">
    <location>
        <position position="181"/>
    </location>
    <ligand>
        <name>Zn(2+)</name>
        <dbReference type="ChEBI" id="CHEBI:29105"/>
    </ligand>
</feature>
<gene>
    <name evidence="2" type="ORF">H9894_04220</name>
</gene>
<dbReference type="GO" id="GO:0006284">
    <property type="term" value="P:base-excision repair"/>
    <property type="evidence" value="ECO:0007669"/>
    <property type="project" value="InterPro"/>
</dbReference>
<sequence length="203" mass="22897">MAQWPDGKKRCIWANPGNPLYISYHDEEWGRPVHDDAVLFEMLILETFQAGLSWECVLNKRAAFREAFDHFDLEAVCAFDKTRIAQLMDNPAIIRNERKLAAAVGNARVFRAIRKEWGSFDAYLWHWTGKSVVHERGLTRSALSDAVARDLKARGMRFVGSVTIYAYLQAVGVIEAHEPDCFLAQELSGSGLNPAEPCRTGLN</sequence>
<dbReference type="InterPro" id="IPR011257">
    <property type="entry name" value="DNA_glycosylase"/>
</dbReference>
<dbReference type="Gene3D" id="1.10.340.30">
    <property type="entry name" value="Hypothetical protein, domain 2"/>
    <property type="match status" value="1"/>
</dbReference>
<dbReference type="Proteomes" id="UP000886752">
    <property type="component" value="Unassembled WGS sequence"/>
</dbReference>
<proteinExistence type="predicted"/>
<dbReference type="GO" id="GO:0008725">
    <property type="term" value="F:DNA-3-methyladenine glycosylase activity"/>
    <property type="evidence" value="ECO:0007669"/>
    <property type="project" value="InterPro"/>
</dbReference>
<accession>A0A9D1PX44</accession>
<feature type="binding site" evidence="1">
    <location>
        <position position="177"/>
    </location>
    <ligand>
        <name>Zn(2+)</name>
        <dbReference type="ChEBI" id="CHEBI:29105"/>
    </ligand>
</feature>
<dbReference type="PANTHER" id="PTHR30037:SF4">
    <property type="entry name" value="DNA-3-METHYLADENINE GLYCOSYLASE I"/>
    <property type="match status" value="1"/>
</dbReference>
<comment type="caution">
    <text evidence="2">The sequence shown here is derived from an EMBL/GenBank/DDBJ whole genome shotgun (WGS) entry which is preliminary data.</text>
</comment>
<evidence type="ECO:0000256" key="1">
    <source>
        <dbReference type="PIRSR" id="PIRSR605019-1"/>
    </source>
</evidence>
<keyword evidence="1" id="KW-0479">Metal-binding</keyword>
<feature type="binding site" evidence="1">
    <location>
        <position position="25"/>
    </location>
    <ligand>
        <name>Zn(2+)</name>
        <dbReference type="ChEBI" id="CHEBI:29105"/>
    </ligand>
</feature>
<dbReference type="InterPro" id="IPR005019">
    <property type="entry name" value="Adenine_glyco"/>
</dbReference>
<dbReference type="AlphaFoldDB" id="A0A9D1PX44"/>
<organism evidence="2 3">
    <name type="scientific">Candidatus Desulfovibrio intestinipullorum</name>
    <dbReference type="NCBI Taxonomy" id="2838536"/>
    <lineage>
        <taxon>Bacteria</taxon>
        <taxon>Pseudomonadati</taxon>
        <taxon>Thermodesulfobacteriota</taxon>
        <taxon>Desulfovibrionia</taxon>
        <taxon>Desulfovibrionales</taxon>
        <taxon>Desulfovibrionaceae</taxon>
        <taxon>Desulfovibrio</taxon>
    </lineage>
</organism>
<dbReference type="Pfam" id="PF03352">
    <property type="entry name" value="Adenine_glyco"/>
    <property type="match status" value="1"/>
</dbReference>
<reference evidence="2" key="2">
    <citation type="submission" date="2021-04" db="EMBL/GenBank/DDBJ databases">
        <authorList>
            <person name="Gilroy R."/>
        </authorList>
    </citation>
    <scope>NUCLEOTIDE SEQUENCE</scope>
    <source>
        <strain evidence="2">ChiHecec2B26-446</strain>
    </source>
</reference>
<reference evidence="2" key="1">
    <citation type="journal article" date="2021" name="PeerJ">
        <title>Extensive microbial diversity within the chicken gut microbiome revealed by metagenomics and culture.</title>
        <authorList>
            <person name="Gilroy R."/>
            <person name="Ravi A."/>
            <person name="Getino M."/>
            <person name="Pursley I."/>
            <person name="Horton D.L."/>
            <person name="Alikhan N.F."/>
            <person name="Baker D."/>
            <person name="Gharbi K."/>
            <person name="Hall N."/>
            <person name="Watson M."/>
            <person name="Adriaenssens E.M."/>
            <person name="Foster-Nyarko E."/>
            <person name="Jarju S."/>
            <person name="Secka A."/>
            <person name="Antonio M."/>
            <person name="Oren A."/>
            <person name="Chaudhuri R.R."/>
            <person name="La Ragione R."/>
            <person name="Hildebrand F."/>
            <person name="Pallen M.J."/>
        </authorList>
    </citation>
    <scope>NUCLEOTIDE SEQUENCE</scope>
    <source>
        <strain evidence="2">ChiHecec2B26-446</strain>
    </source>
</reference>
<dbReference type="InterPro" id="IPR052891">
    <property type="entry name" value="DNA-3mA_glycosylase"/>
</dbReference>